<dbReference type="InterPro" id="IPR036709">
    <property type="entry name" value="Autotransporte_beta_dom_sf"/>
</dbReference>
<comment type="caution">
    <text evidence="2">The sequence shown here is derived from an EMBL/GenBank/DDBJ whole genome shotgun (WGS) entry which is preliminary data.</text>
</comment>
<protein>
    <submittedName>
        <fullName evidence="2">Autotransporter domain-containing protein</fullName>
    </submittedName>
</protein>
<reference evidence="3" key="1">
    <citation type="journal article" date="2019" name="Int. J. Syst. Evol. Microbiol.">
        <title>The Global Catalogue of Microorganisms (GCM) 10K type strain sequencing project: providing services to taxonomists for standard genome sequencing and annotation.</title>
        <authorList>
            <consortium name="The Broad Institute Genomics Platform"/>
            <consortium name="The Broad Institute Genome Sequencing Center for Infectious Disease"/>
            <person name="Wu L."/>
            <person name="Ma J."/>
        </authorList>
    </citation>
    <scope>NUCLEOTIDE SEQUENCE [LARGE SCALE GENOMIC DNA]</scope>
    <source>
        <strain evidence="3">KCTC 42282</strain>
    </source>
</reference>
<accession>A0ABV7ULB6</accession>
<dbReference type="InterPro" id="IPR005546">
    <property type="entry name" value="Autotransporte_beta"/>
</dbReference>
<name>A0ABV7ULB6_9HYPH</name>
<organism evidence="2 3">
    <name type="scientific">Camelimonas fluminis</name>
    <dbReference type="NCBI Taxonomy" id="1576911"/>
    <lineage>
        <taxon>Bacteria</taxon>
        <taxon>Pseudomonadati</taxon>
        <taxon>Pseudomonadota</taxon>
        <taxon>Alphaproteobacteria</taxon>
        <taxon>Hyphomicrobiales</taxon>
        <taxon>Chelatococcaceae</taxon>
        <taxon>Camelimonas</taxon>
    </lineage>
</organism>
<gene>
    <name evidence="2" type="ORF">ACFONL_18325</name>
</gene>
<sequence>ALAARQFTDARLSAGLELAFDLPLAGGVLTPSLKASVTQRVGDRIDNADAYYAIAPDLPFRLTGPANTRTYGTLGAGLGFRVNDAVTAQIACQADISGGGFHDNRLTAKAQVRF</sequence>
<feature type="domain" description="Autotransporter" evidence="1">
    <location>
        <begin position="5"/>
        <end position="89"/>
    </location>
</feature>
<evidence type="ECO:0000313" key="3">
    <source>
        <dbReference type="Proteomes" id="UP001595704"/>
    </source>
</evidence>
<evidence type="ECO:0000313" key="2">
    <source>
        <dbReference type="EMBL" id="MFC3639303.1"/>
    </source>
</evidence>
<feature type="non-terminal residue" evidence="2">
    <location>
        <position position="1"/>
    </location>
</feature>
<dbReference type="SUPFAM" id="SSF103515">
    <property type="entry name" value="Autotransporter"/>
    <property type="match status" value="1"/>
</dbReference>
<proteinExistence type="predicted"/>
<dbReference type="RefSeq" id="WP_376853168.1">
    <property type="nucleotide sequence ID" value="NZ_JBHRYC010000088.1"/>
</dbReference>
<dbReference type="Pfam" id="PF03797">
    <property type="entry name" value="Autotransporter"/>
    <property type="match status" value="1"/>
</dbReference>
<evidence type="ECO:0000259" key="1">
    <source>
        <dbReference type="Pfam" id="PF03797"/>
    </source>
</evidence>
<keyword evidence="3" id="KW-1185">Reference proteome</keyword>
<dbReference type="Gene3D" id="2.40.128.130">
    <property type="entry name" value="Autotransporter beta-domain"/>
    <property type="match status" value="1"/>
</dbReference>
<dbReference type="EMBL" id="JBHRYC010000088">
    <property type="protein sequence ID" value="MFC3639303.1"/>
    <property type="molecule type" value="Genomic_DNA"/>
</dbReference>
<dbReference type="Proteomes" id="UP001595704">
    <property type="component" value="Unassembled WGS sequence"/>
</dbReference>